<dbReference type="AlphaFoldDB" id="A0A239TBJ9"/>
<sequence length="383" mass="42901">MNKRYSGLLASICICLCFLISGCADGQFGFTFNEDGTITQRNSLQFQQGFKDLGNYFGQSNEDFILEQKQEDSQNGFSIEDVQNGYTATKTITLKDLAGLKIFQPGENTAGVQVKKGFLYDYYSIDSYLKGQYQSLPQSNYAANIPSYFSPNMPVNIWDYMEYRKQAEAEARQLDEISNQMIKAAISSMNLNLVINLPYEVDSSNADNLTNGNKTLTWNLKPAVFDGKDLSVQAKFKIYHEKTIIGLIVVGSILLIVAIILLVLGFVKKNSTKQSVFFIVAGIIIVFLGCFGVYVNYNIKHPPVLTDADKLVVVAEKSMQKSEEPEAKQQKNAQSEDVLTKANNVLQNKNSEYKLSAVSKIDYCEPHTCDFNHELGEQNSQRI</sequence>
<dbReference type="Proteomes" id="UP000215383">
    <property type="component" value="Chromosome 1"/>
</dbReference>
<feature type="signal peptide" evidence="2">
    <location>
        <begin position="1"/>
        <end position="26"/>
    </location>
</feature>
<accession>A0A239TBJ9</accession>
<evidence type="ECO:0000313" key="3">
    <source>
        <dbReference type="EMBL" id="SNU94233.1"/>
    </source>
</evidence>
<evidence type="ECO:0000256" key="1">
    <source>
        <dbReference type="SAM" id="Phobius"/>
    </source>
</evidence>
<keyword evidence="2" id="KW-0732">Signal</keyword>
<dbReference type="eggNOG" id="ENOG5032S3W">
    <property type="taxonomic scope" value="Bacteria"/>
</dbReference>
<keyword evidence="1" id="KW-0472">Membrane</keyword>
<evidence type="ECO:0000256" key="2">
    <source>
        <dbReference type="SAM" id="SignalP"/>
    </source>
</evidence>
<keyword evidence="4" id="KW-1185">Reference proteome</keyword>
<protein>
    <submittedName>
        <fullName evidence="3">Uncharacterized protein</fullName>
    </submittedName>
</protein>
<dbReference type="PROSITE" id="PS51257">
    <property type="entry name" value="PROKAR_LIPOPROTEIN"/>
    <property type="match status" value="1"/>
</dbReference>
<feature type="transmembrane region" description="Helical" evidence="1">
    <location>
        <begin position="276"/>
        <end position="297"/>
    </location>
</feature>
<feature type="chain" id="PRO_5011300281" evidence="2">
    <location>
        <begin position="27"/>
        <end position="383"/>
    </location>
</feature>
<keyword evidence="1" id="KW-1133">Transmembrane helix</keyword>
<gene>
    <name evidence="3" type="ORF">SAMEA4364220_00173</name>
</gene>
<name>A0A239TBJ9_9FIRM</name>
<proteinExistence type="predicted"/>
<dbReference type="GeneID" id="78506216"/>
<keyword evidence="1" id="KW-0812">Transmembrane</keyword>
<feature type="transmembrane region" description="Helical" evidence="1">
    <location>
        <begin position="244"/>
        <end position="264"/>
    </location>
</feature>
<dbReference type="EMBL" id="LT906446">
    <property type="protein sequence ID" value="SNU94233.1"/>
    <property type="molecule type" value="Genomic_DNA"/>
</dbReference>
<dbReference type="RefSeq" id="WP_027889898.1">
    <property type="nucleotide sequence ID" value="NZ_LT906446.1"/>
</dbReference>
<reference evidence="3 4" key="1">
    <citation type="submission" date="2017-06" db="EMBL/GenBank/DDBJ databases">
        <authorList>
            <consortium name="Pathogen Informatics"/>
        </authorList>
    </citation>
    <scope>NUCLEOTIDE SEQUENCE [LARGE SCALE GENOMIC DNA]</scope>
    <source>
        <strain evidence="3 4">NCTC10570</strain>
    </source>
</reference>
<organism evidence="3 4">
    <name type="scientific">Megamonas hypermegale</name>
    <dbReference type="NCBI Taxonomy" id="158847"/>
    <lineage>
        <taxon>Bacteria</taxon>
        <taxon>Bacillati</taxon>
        <taxon>Bacillota</taxon>
        <taxon>Negativicutes</taxon>
        <taxon>Selenomonadales</taxon>
        <taxon>Selenomonadaceae</taxon>
        <taxon>Megamonas</taxon>
    </lineage>
</organism>
<evidence type="ECO:0000313" key="4">
    <source>
        <dbReference type="Proteomes" id="UP000215383"/>
    </source>
</evidence>